<name>A0ABR9S3C7_9BURK</name>
<reference evidence="2 3" key="1">
    <citation type="submission" date="2020-10" db="EMBL/GenBank/DDBJ databases">
        <title>Ramlibacter sp. HM2 16S ribosomal RNA gene Genome sequencing and assembly.</title>
        <authorList>
            <person name="Kang M."/>
        </authorList>
    </citation>
    <scope>NUCLEOTIDE SEQUENCE [LARGE SCALE GENOMIC DNA]</scope>
    <source>
        <strain evidence="2 3">HM2</strain>
    </source>
</reference>
<gene>
    <name evidence="2" type="ORF">IM787_10545</name>
</gene>
<evidence type="ECO:0000256" key="1">
    <source>
        <dbReference type="SAM" id="SignalP"/>
    </source>
</evidence>
<feature type="signal peptide" evidence="1">
    <location>
        <begin position="1"/>
        <end position="21"/>
    </location>
</feature>
<feature type="chain" id="PRO_5047131214" description="Lipocalin-like domain-containing protein" evidence="1">
    <location>
        <begin position="22"/>
        <end position="147"/>
    </location>
</feature>
<evidence type="ECO:0000313" key="2">
    <source>
        <dbReference type="EMBL" id="MBE7368007.1"/>
    </source>
</evidence>
<keyword evidence="3" id="KW-1185">Reference proteome</keyword>
<organism evidence="2 3">
    <name type="scientific">Ramlibacter pallidus</name>
    <dbReference type="NCBI Taxonomy" id="2780087"/>
    <lineage>
        <taxon>Bacteria</taxon>
        <taxon>Pseudomonadati</taxon>
        <taxon>Pseudomonadota</taxon>
        <taxon>Betaproteobacteria</taxon>
        <taxon>Burkholderiales</taxon>
        <taxon>Comamonadaceae</taxon>
        <taxon>Ramlibacter</taxon>
    </lineage>
</organism>
<evidence type="ECO:0008006" key="4">
    <source>
        <dbReference type="Google" id="ProtNLM"/>
    </source>
</evidence>
<sequence>MKPFAISLLFSIALIAPCIHAAAPDPALVGCWRAVKIVQHFASGAKAEDSTGRCVLQFTDDRLESSCASSGGTVTSKYSYRIARPNVYAATLTGSTFQTSLIGSTREYEYRLEGDRLTTATNLQSTDAATPALAVRVETEGARIECR</sequence>
<comment type="caution">
    <text evidence="2">The sequence shown here is derived from an EMBL/GenBank/DDBJ whole genome shotgun (WGS) entry which is preliminary data.</text>
</comment>
<dbReference type="Proteomes" id="UP000806285">
    <property type="component" value="Unassembled WGS sequence"/>
</dbReference>
<proteinExistence type="predicted"/>
<evidence type="ECO:0000313" key="3">
    <source>
        <dbReference type="Proteomes" id="UP000806285"/>
    </source>
</evidence>
<dbReference type="EMBL" id="JADDIV010000003">
    <property type="protein sequence ID" value="MBE7368007.1"/>
    <property type="molecule type" value="Genomic_DNA"/>
</dbReference>
<keyword evidence="1" id="KW-0732">Signal</keyword>
<accession>A0ABR9S3C7</accession>
<protein>
    <recommendedName>
        <fullName evidence="4">Lipocalin-like domain-containing protein</fullName>
    </recommendedName>
</protein>
<dbReference type="RefSeq" id="WP_193676625.1">
    <property type="nucleotide sequence ID" value="NZ_JADDIV010000003.1"/>
</dbReference>